<name>C4K5K9_HAMD5</name>
<dbReference type="AlphaFoldDB" id="C4K5K9"/>
<evidence type="ECO:0000313" key="3">
    <source>
        <dbReference type="Proteomes" id="UP000002334"/>
    </source>
</evidence>
<accession>C4K5K9</accession>
<gene>
    <name evidence="2" type="ordered locus">HDEF_1193</name>
</gene>
<keyword evidence="1" id="KW-1133">Transmembrane helix</keyword>
<dbReference type="Proteomes" id="UP000002334">
    <property type="component" value="Chromosome"/>
</dbReference>
<proteinExistence type="predicted"/>
<reference evidence="2 3" key="1">
    <citation type="journal article" date="2009" name="Proc. Natl. Acad. Sci. U.S.A.">
        <title>Hamiltonella defensa, genome evolution of protective bacterial endosymbiont from pathogenic ancestors.</title>
        <authorList>
            <person name="Degnan P.H."/>
            <person name="Yu Y."/>
            <person name="Sisneros N."/>
            <person name="Wing R.A."/>
            <person name="Moran N.A."/>
        </authorList>
    </citation>
    <scope>NUCLEOTIDE SEQUENCE [LARGE SCALE GENOMIC DNA]</scope>
    <source>
        <strain evidence="3">5AT</strain>
    </source>
</reference>
<keyword evidence="3" id="KW-1185">Reference proteome</keyword>
<feature type="transmembrane region" description="Helical" evidence="1">
    <location>
        <begin position="21"/>
        <end position="39"/>
    </location>
</feature>
<keyword evidence="1" id="KW-0812">Transmembrane</keyword>
<dbReference type="STRING" id="572265.HDEF_1193"/>
<organism evidence="2 3">
    <name type="scientific">Hamiltonella defensa subsp. Acyrthosiphon pisum (strain 5AT)</name>
    <dbReference type="NCBI Taxonomy" id="572265"/>
    <lineage>
        <taxon>Bacteria</taxon>
        <taxon>Pseudomonadati</taxon>
        <taxon>Pseudomonadota</taxon>
        <taxon>Gammaproteobacteria</taxon>
        <taxon>Enterobacterales</taxon>
        <taxon>Enterobacteriaceae</taxon>
        <taxon>aphid secondary symbionts</taxon>
        <taxon>Candidatus Williamhamiltonella</taxon>
    </lineage>
</organism>
<dbReference type="KEGG" id="hde:HDEF_1193"/>
<sequence length="40" mass="4695">MAFLIQKDFIKFNLKKRQIKFLFVIFNLLIKLISSGYSAG</sequence>
<dbReference type="EMBL" id="CP001277">
    <property type="protein sequence ID" value="ACQ67852.1"/>
    <property type="molecule type" value="Genomic_DNA"/>
</dbReference>
<dbReference type="HOGENOM" id="CLU_3290561_0_0_6"/>
<keyword evidence="1" id="KW-0472">Membrane</keyword>
<evidence type="ECO:0000313" key="2">
    <source>
        <dbReference type="EMBL" id="ACQ67852.1"/>
    </source>
</evidence>
<evidence type="ECO:0000256" key="1">
    <source>
        <dbReference type="SAM" id="Phobius"/>
    </source>
</evidence>
<protein>
    <submittedName>
        <fullName evidence="2">Uncharacterized protein</fullName>
    </submittedName>
</protein>